<dbReference type="AlphaFoldDB" id="A0A844G366"/>
<keyword evidence="2" id="KW-0326">Glycosidase</keyword>
<dbReference type="Pfam" id="PF02449">
    <property type="entry name" value="Glyco_hydro_42"/>
    <property type="match status" value="1"/>
</dbReference>
<dbReference type="Proteomes" id="UP000435649">
    <property type="component" value="Unassembled WGS sequence"/>
</dbReference>
<keyword evidence="5" id="KW-1185">Reference proteome</keyword>
<evidence type="ECO:0000259" key="3">
    <source>
        <dbReference type="Pfam" id="PF02449"/>
    </source>
</evidence>
<reference evidence="4 5" key="1">
    <citation type="submission" date="2019-08" db="EMBL/GenBank/DDBJ databases">
        <title>In-depth cultivation of the pig gut microbiome towards novel bacterial diversity and tailored functional studies.</title>
        <authorList>
            <person name="Wylensek D."/>
            <person name="Hitch T.C.A."/>
            <person name="Clavel T."/>
        </authorList>
    </citation>
    <scope>NUCLEOTIDE SEQUENCE [LARGE SCALE GENOMIC DNA]</scope>
    <source>
        <strain evidence="4 5">BBE-744-WT-12</strain>
    </source>
</reference>
<organism evidence="4 5">
    <name type="scientific">Victivallis lenta</name>
    <dbReference type="NCBI Taxonomy" id="2606640"/>
    <lineage>
        <taxon>Bacteria</taxon>
        <taxon>Pseudomonadati</taxon>
        <taxon>Lentisphaerota</taxon>
        <taxon>Lentisphaeria</taxon>
        <taxon>Victivallales</taxon>
        <taxon>Victivallaceae</taxon>
        <taxon>Victivallis</taxon>
    </lineage>
</organism>
<dbReference type="GO" id="GO:0009341">
    <property type="term" value="C:beta-galactosidase complex"/>
    <property type="evidence" value="ECO:0007669"/>
    <property type="project" value="InterPro"/>
</dbReference>
<protein>
    <recommendedName>
        <fullName evidence="3">Glycoside hydrolase family 42 N-terminal domain-containing protein</fullName>
    </recommendedName>
</protein>
<accession>A0A844G366</accession>
<dbReference type="RefSeq" id="WP_154418336.1">
    <property type="nucleotide sequence ID" value="NZ_VUNS01000010.1"/>
</dbReference>
<feature type="domain" description="Glycoside hydrolase family 42 N-terminal" evidence="3">
    <location>
        <begin position="212"/>
        <end position="435"/>
    </location>
</feature>
<name>A0A844G366_9BACT</name>
<dbReference type="GO" id="GO:0004565">
    <property type="term" value="F:beta-galactosidase activity"/>
    <property type="evidence" value="ECO:0007669"/>
    <property type="project" value="InterPro"/>
</dbReference>
<evidence type="ECO:0000313" key="4">
    <source>
        <dbReference type="EMBL" id="MST97414.1"/>
    </source>
</evidence>
<dbReference type="SUPFAM" id="SSF49785">
    <property type="entry name" value="Galactose-binding domain-like"/>
    <property type="match status" value="1"/>
</dbReference>
<dbReference type="EMBL" id="VUNS01000010">
    <property type="protein sequence ID" value="MST97414.1"/>
    <property type="molecule type" value="Genomic_DNA"/>
</dbReference>
<sequence>MKDLTTILFAAGAMSALLLFPLSGASFRVESSSGVPQLTRDGVPVRSRMFWGHTFYSAGSTELRPDWSVTSFEFPAYEDCSVGALHLRFGEETGSVFFSRIDIEDLTTGNMLKSCRFDDGFQAEWRFWSAGIDRKPPLNFTTQSGILRIDMTTDPRLRGFHMYLPGLKFAKGHRYRVTIRGRADAPRPFRPTVHRQKDNHQLLGGLPSALPDQVKLAAKSGVNIVSFKCTGIWVPPGGRPDYSELDRFCRQILEANPGAYLLPRIKLDPPAWWLRRNPDELMQFDDGRCGASPSLASRKYRKDAAEALRLLIDYCEKSFPDRMAGYHPAGGNTDEWFYVDTWKKPLNGYDPATLSAWRAWLKNKYRDDARLRKAWNDPTARLETASVPDRKTRRGTPGRALRLPAEEGAALDFAFFQQDTVAETILALARTVREAAGPDRLCVFFYGYSFEFAAVPNGPAASGHYALRKILDSPDIDILAGPQSYQDRHLGGGGTTMGPAESVTLSGKLWFNEDDTSTHIAARTGNRAPGWENGAHTQEESRLLLRRNLAIAAAHNYGTWWMDLGGTGWFNDRSLWKVMDEFRPIEEKLLRNPAPFRPEIALLTDERSMCHIAGEDASLTTTAPLASQVRASLNRVGAPAGLYLLDDLLAERIAPKLNLFTSVYALDRITRTRLRKLAEKSGAVWCWAPGCIDLDRGTFSIQAVRETTGFTVEELEAGTFQVISTEAGRRAGLPDQFGPDADQKPRLAVRPEKGDIVLATYRDGKPAVVLRPGTAPQLFCGTTELPPPLLRHMAELSGVQIFTDRPANVYANPHFRAVNAPEDGIYRAGERQLHLKKGETAILP</sequence>
<evidence type="ECO:0000256" key="1">
    <source>
        <dbReference type="ARBA" id="ARBA00022801"/>
    </source>
</evidence>
<dbReference type="SUPFAM" id="SSF51445">
    <property type="entry name" value="(Trans)glycosidases"/>
    <property type="match status" value="1"/>
</dbReference>
<evidence type="ECO:0000313" key="5">
    <source>
        <dbReference type="Proteomes" id="UP000435649"/>
    </source>
</evidence>
<dbReference type="Gene3D" id="2.60.120.260">
    <property type="entry name" value="Galactose-binding domain-like"/>
    <property type="match status" value="1"/>
</dbReference>
<dbReference type="InterPro" id="IPR013529">
    <property type="entry name" value="Glyco_hydro_42_N"/>
</dbReference>
<dbReference type="Gene3D" id="3.20.20.80">
    <property type="entry name" value="Glycosidases"/>
    <property type="match status" value="1"/>
</dbReference>
<comment type="caution">
    <text evidence="4">The sequence shown here is derived from an EMBL/GenBank/DDBJ whole genome shotgun (WGS) entry which is preliminary data.</text>
</comment>
<dbReference type="GO" id="GO:0005975">
    <property type="term" value="P:carbohydrate metabolic process"/>
    <property type="evidence" value="ECO:0007669"/>
    <property type="project" value="InterPro"/>
</dbReference>
<proteinExistence type="predicted"/>
<dbReference type="InterPro" id="IPR017853">
    <property type="entry name" value="GH"/>
</dbReference>
<evidence type="ECO:0000256" key="2">
    <source>
        <dbReference type="ARBA" id="ARBA00023295"/>
    </source>
</evidence>
<dbReference type="InterPro" id="IPR008979">
    <property type="entry name" value="Galactose-bd-like_sf"/>
</dbReference>
<gene>
    <name evidence="4" type="ORF">FYJ85_10215</name>
</gene>
<keyword evidence="1" id="KW-0378">Hydrolase</keyword>